<name>A0ABS2RMA0_9ACTN</name>
<evidence type="ECO:0000259" key="5">
    <source>
        <dbReference type="SMART" id="SM00797"/>
    </source>
</evidence>
<dbReference type="NCBIfam" id="TIGR00724">
    <property type="entry name" value="urea_amlyse_rel"/>
    <property type="match status" value="1"/>
</dbReference>
<feature type="compositionally biased region" description="Low complexity" evidence="4">
    <location>
        <begin position="280"/>
        <end position="291"/>
    </location>
</feature>
<gene>
    <name evidence="6" type="ORF">JOE57_002643</name>
</gene>
<dbReference type="PANTHER" id="PTHR43309:SF3">
    <property type="entry name" value="5-OXOPROLINASE SUBUNIT C"/>
    <property type="match status" value="1"/>
</dbReference>
<evidence type="ECO:0000313" key="7">
    <source>
        <dbReference type="Proteomes" id="UP000704762"/>
    </source>
</evidence>
<dbReference type="SMART" id="SM00797">
    <property type="entry name" value="AHS2"/>
    <property type="match status" value="1"/>
</dbReference>
<dbReference type="RefSeq" id="WP_204918664.1">
    <property type="nucleotide sequence ID" value="NZ_BAAAQP010000003.1"/>
</dbReference>
<evidence type="ECO:0000256" key="2">
    <source>
        <dbReference type="ARBA" id="ARBA00022801"/>
    </source>
</evidence>
<reference evidence="6 7" key="1">
    <citation type="submission" date="2021-01" db="EMBL/GenBank/DDBJ databases">
        <title>Sequencing the genomes of 1000 actinobacteria strains.</title>
        <authorList>
            <person name="Klenk H.-P."/>
        </authorList>
    </citation>
    <scope>NUCLEOTIDE SEQUENCE [LARGE SCALE GENOMIC DNA]</scope>
    <source>
        <strain evidence="6 7">DSM 18662</strain>
    </source>
</reference>
<dbReference type="InterPro" id="IPR003778">
    <property type="entry name" value="CT_A_B"/>
</dbReference>
<dbReference type="Proteomes" id="UP000704762">
    <property type="component" value="Unassembled WGS sequence"/>
</dbReference>
<feature type="region of interest" description="Disordered" evidence="4">
    <location>
        <begin position="271"/>
        <end position="309"/>
    </location>
</feature>
<evidence type="ECO:0000256" key="4">
    <source>
        <dbReference type="SAM" id="MobiDB-lite"/>
    </source>
</evidence>
<keyword evidence="2" id="KW-0378">Hydrolase</keyword>
<keyword evidence="1" id="KW-0547">Nucleotide-binding</keyword>
<feature type="domain" description="Carboxyltransferase" evidence="5">
    <location>
        <begin position="23"/>
        <end position="300"/>
    </location>
</feature>
<dbReference type="EMBL" id="JAFBCF010000001">
    <property type="protein sequence ID" value="MBM7799722.1"/>
    <property type="molecule type" value="Genomic_DNA"/>
</dbReference>
<evidence type="ECO:0000313" key="6">
    <source>
        <dbReference type="EMBL" id="MBM7799722.1"/>
    </source>
</evidence>
<comment type="caution">
    <text evidence="6">The sequence shown here is derived from an EMBL/GenBank/DDBJ whole genome shotgun (WGS) entry which is preliminary data.</text>
</comment>
<keyword evidence="7" id="KW-1185">Reference proteome</keyword>
<accession>A0ABS2RMA0</accession>
<evidence type="ECO:0000256" key="1">
    <source>
        <dbReference type="ARBA" id="ARBA00022741"/>
    </source>
</evidence>
<protein>
    <submittedName>
        <fullName evidence="6">Biotin-dependent carboxylase-like uncharacterized protein</fullName>
    </submittedName>
</protein>
<dbReference type="InterPro" id="IPR052708">
    <property type="entry name" value="PxpC"/>
</dbReference>
<feature type="compositionally biased region" description="Basic and acidic residues" evidence="4">
    <location>
        <begin position="300"/>
        <end position="309"/>
    </location>
</feature>
<dbReference type="Pfam" id="PF02626">
    <property type="entry name" value="CT_A_B"/>
    <property type="match status" value="1"/>
</dbReference>
<dbReference type="Gene3D" id="2.40.100.10">
    <property type="entry name" value="Cyclophilin-like"/>
    <property type="match status" value="1"/>
</dbReference>
<proteinExistence type="predicted"/>
<organism evidence="6 7">
    <name type="scientific">Microlunatus panaciterrae</name>
    <dbReference type="NCBI Taxonomy" id="400768"/>
    <lineage>
        <taxon>Bacteria</taxon>
        <taxon>Bacillati</taxon>
        <taxon>Actinomycetota</taxon>
        <taxon>Actinomycetes</taxon>
        <taxon>Propionibacteriales</taxon>
        <taxon>Propionibacteriaceae</taxon>
        <taxon>Microlunatus</taxon>
    </lineage>
</organism>
<evidence type="ECO:0000256" key="3">
    <source>
        <dbReference type="ARBA" id="ARBA00022840"/>
    </source>
</evidence>
<dbReference type="SUPFAM" id="SSF50891">
    <property type="entry name" value="Cyclophilin-like"/>
    <property type="match status" value="1"/>
</dbReference>
<dbReference type="InterPro" id="IPR029000">
    <property type="entry name" value="Cyclophilin-like_dom_sf"/>
</dbReference>
<sequence>MIVVERAGPLTLVEDLGRPGLAHLGVSPSGAADRFGLRLANRLVGNSEDAAVLETTLGGLTIRATDLHWVAVTGARTEVVVNGTPTSSHTGIRLVSGDRLTVSPPAVGLRNYLAVRGGIEAPTTLGSRSADVLSGLGPPPMVDGQQLRILAPTGQLPPTDFAPSRAATDRLHWTPGPRMDWFEPSSVETWSAVAWTVTGDSNRVAVRLQGPPLKRVRRQELPSEGLLRGAVQVPPSGQPLIFMADHPVTGGYPVIAVLDERSCDRAAQLRPGDTVRLHPGRGARPSPAGPGWALPNRGRLPLDSETHTP</sequence>
<dbReference type="PANTHER" id="PTHR43309">
    <property type="entry name" value="5-OXOPROLINASE SUBUNIT C"/>
    <property type="match status" value="1"/>
</dbReference>
<keyword evidence="3" id="KW-0067">ATP-binding</keyword>